<evidence type="ECO:0000256" key="3">
    <source>
        <dbReference type="ARBA" id="ARBA00022475"/>
    </source>
</evidence>
<feature type="transmembrane region" description="Helical" evidence="8">
    <location>
        <begin position="41"/>
        <end position="66"/>
    </location>
</feature>
<evidence type="ECO:0000313" key="10">
    <source>
        <dbReference type="Proteomes" id="UP001243623"/>
    </source>
</evidence>
<dbReference type="PANTHER" id="PTHR42865">
    <property type="entry name" value="PROTON/GLUTAMATE-ASPARTATE SYMPORTER"/>
    <property type="match status" value="1"/>
</dbReference>
<dbReference type="SUPFAM" id="SSF118215">
    <property type="entry name" value="Proton glutamate symport protein"/>
    <property type="match status" value="1"/>
</dbReference>
<proteinExistence type="predicted"/>
<accession>A0A9Y2AI64</accession>
<evidence type="ECO:0000256" key="7">
    <source>
        <dbReference type="ARBA" id="ARBA00023136"/>
    </source>
</evidence>
<sequence>MSGKDKKITLTTQIFLGLVLGALFGFIFPEYGAKLKPLGDAFIRMIKMIVVPLIFSTLVMGIAGTGDFKKLGRLGGKALIWFELATTVALFVGLFVVNVFHPGVGVDIPVPADAGAQAAAAAKNSVDMVQYLVNVIPTNIIDACARGDMLQLIFFTCFFGVGVAHIGKDAEIIVNMCRSIAEAMFKVTHYVMMLAPVGIFAMIAYTVGSFGLAMLVPLFKLVLSLYFAIVLFVFILALSASILTGVNFVQVLKALKDPLLLGYSTASSEAALPLAMDRLEKLGIPKHVVTFVMPTGYSFNLDGSTLYSSLAVVFIAQMYGIDFSFSQQLLMLLTLMLSTKGIAGVPGASIIVIAGTAVSFGLPAEGIAIILGVDRIMDMARTFCNIFGNCTATVVVSHWEKESTAESMKESYNKNFNS</sequence>
<dbReference type="Proteomes" id="UP001243623">
    <property type="component" value="Chromosome"/>
</dbReference>
<feature type="transmembrane region" description="Helical" evidence="8">
    <location>
        <begin position="306"/>
        <end position="325"/>
    </location>
</feature>
<dbReference type="GO" id="GO:0005886">
    <property type="term" value="C:plasma membrane"/>
    <property type="evidence" value="ECO:0007669"/>
    <property type="project" value="UniProtKB-SubCell"/>
</dbReference>
<keyword evidence="10" id="KW-1185">Reference proteome</keyword>
<dbReference type="InterPro" id="IPR036458">
    <property type="entry name" value="Na:dicarbo_symporter_sf"/>
</dbReference>
<feature type="transmembrane region" description="Helical" evidence="8">
    <location>
        <begin position="187"/>
        <end position="219"/>
    </location>
</feature>
<dbReference type="GO" id="GO:0006835">
    <property type="term" value="P:dicarboxylic acid transport"/>
    <property type="evidence" value="ECO:0007669"/>
    <property type="project" value="TreeGrafter"/>
</dbReference>
<keyword evidence="2" id="KW-0813">Transport</keyword>
<reference evidence="9" key="1">
    <citation type="submission" date="2023-03" db="EMBL/GenBank/DDBJ databases">
        <title>Selenobaculum gbiensis gen. nov. sp. nov., a new bacterium isolated from the gut microbiota of IBD patient.</title>
        <authorList>
            <person name="Yeo S."/>
            <person name="Park H."/>
            <person name="Huh C.S."/>
        </authorList>
    </citation>
    <scope>NUCLEOTIDE SEQUENCE</scope>
    <source>
        <strain evidence="9">ICN-92133</strain>
    </source>
</reference>
<dbReference type="Gene3D" id="1.10.3860.10">
    <property type="entry name" value="Sodium:dicarboxylate symporter"/>
    <property type="match status" value="1"/>
</dbReference>
<keyword evidence="6 8" id="KW-1133">Transmembrane helix</keyword>
<name>A0A9Y2AI64_9FIRM</name>
<feature type="transmembrane region" description="Helical" evidence="8">
    <location>
        <begin position="225"/>
        <end position="249"/>
    </location>
</feature>
<evidence type="ECO:0000313" key="9">
    <source>
        <dbReference type="EMBL" id="WIW70436.1"/>
    </source>
</evidence>
<dbReference type="Pfam" id="PF00375">
    <property type="entry name" value="SDF"/>
    <property type="match status" value="1"/>
</dbReference>
<evidence type="ECO:0000256" key="1">
    <source>
        <dbReference type="ARBA" id="ARBA00004651"/>
    </source>
</evidence>
<feature type="transmembrane region" description="Helical" evidence="8">
    <location>
        <begin position="149"/>
        <end position="167"/>
    </location>
</feature>
<evidence type="ECO:0000256" key="8">
    <source>
        <dbReference type="SAM" id="Phobius"/>
    </source>
</evidence>
<keyword evidence="5" id="KW-0769">Symport</keyword>
<dbReference type="PRINTS" id="PR00173">
    <property type="entry name" value="EDTRNSPORT"/>
</dbReference>
<dbReference type="PROSITE" id="PS00714">
    <property type="entry name" value="NA_DICARBOXYL_SYMP_2"/>
    <property type="match status" value="1"/>
</dbReference>
<organism evidence="9 10">
    <name type="scientific">Selenobaculum gibii</name>
    <dbReference type="NCBI Taxonomy" id="3054208"/>
    <lineage>
        <taxon>Bacteria</taxon>
        <taxon>Bacillati</taxon>
        <taxon>Bacillota</taxon>
        <taxon>Negativicutes</taxon>
        <taxon>Selenomonadales</taxon>
        <taxon>Selenomonadaceae</taxon>
        <taxon>Selenobaculum</taxon>
    </lineage>
</organism>
<keyword evidence="3" id="KW-1003">Cell membrane</keyword>
<feature type="transmembrane region" description="Helical" evidence="8">
    <location>
        <begin position="345"/>
        <end position="373"/>
    </location>
</feature>
<evidence type="ECO:0000256" key="2">
    <source>
        <dbReference type="ARBA" id="ARBA00022448"/>
    </source>
</evidence>
<feature type="transmembrane region" description="Helical" evidence="8">
    <location>
        <begin position="78"/>
        <end position="100"/>
    </location>
</feature>
<comment type="subcellular location">
    <subcellularLocation>
        <location evidence="1">Cell membrane</location>
        <topology evidence="1">Multi-pass membrane protein</topology>
    </subcellularLocation>
</comment>
<keyword evidence="4 8" id="KW-0812">Transmembrane</keyword>
<dbReference type="FunFam" id="1.10.3860.10:FF:000001">
    <property type="entry name" value="C4-dicarboxylate transport protein"/>
    <property type="match status" value="1"/>
</dbReference>
<protein>
    <submittedName>
        <fullName evidence="9">Cation:dicarboxylase symporter family transporter</fullName>
    </submittedName>
</protein>
<evidence type="ECO:0000256" key="6">
    <source>
        <dbReference type="ARBA" id="ARBA00022989"/>
    </source>
</evidence>
<dbReference type="PANTHER" id="PTHR42865:SF7">
    <property type="entry name" value="PROTON_GLUTAMATE-ASPARTATE SYMPORTER"/>
    <property type="match status" value="1"/>
</dbReference>
<gene>
    <name evidence="9" type="ORF">P3F81_11175</name>
</gene>
<evidence type="ECO:0000256" key="5">
    <source>
        <dbReference type="ARBA" id="ARBA00022847"/>
    </source>
</evidence>
<dbReference type="InterPro" id="IPR018107">
    <property type="entry name" value="Na-dicarboxylate_symporter_CS"/>
</dbReference>
<dbReference type="GO" id="GO:0015293">
    <property type="term" value="F:symporter activity"/>
    <property type="evidence" value="ECO:0007669"/>
    <property type="project" value="UniProtKB-KW"/>
</dbReference>
<dbReference type="EMBL" id="CP120678">
    <property type="protein sequence ID" value="WIW70436.1"/>
    <property type="molecule type" value="Genomic_DNA"/>
</dbReference>
<evidence type="ECO:0000256" key="4">
    <source>
        <dbReference type="ARBA" id="ARBA00022692"/>
    </source>
</evidence>
<keyword evidence="7 8" id="KW-0472">Membrane</keyword>
<dbReference type="PROSITE" id="PS00713">
    <property type="entry name" value="NA_DICARBOXYL_SYMP_1"/>
    <property type="match status" value="1"/>
</dbReference>
<feature type="transmembrane region" description="Helical" evidence="8">
    <location>
        <begin position="12"/>
        <end position="29"/>
    </location>
</feature>
<dbReference type="InterPro" id="IPR001991">
    <property type="entry name" value="Na-dicarboxylate_symporter"/>
</dbReference>
<dbReference type="AlphaFoldDB" id="A0A9Y2AI64"/>
<dbReference type="RefSeq" id="WP_147669689.1">
    <property type="nucleotide sequence ID" value="NZ_CP120678.1"/>
</dbReference>
<dbReference type="KEGG" id="sgbi:P3F81_11175"/>